<dbReference type="Pfam" id="PF02075">
    <property type="entry name" value="RuvC"/>
    <property type="match status" value="1"/>
</dbReference>
<feature type="region of interest" description="Disordered" evidence="14">
    <location>
        <begin position="166"/>
        <end position="187"/>
    </location>
</feature>
<dbReference type="EC" id="3.1.21.10" evidence="12 13"/>
<comment type="subunit">
    <text evidence="12">Homodimer which binds Holliday junction (HJ) DNA. The HJ becomes 2-fold symmetrical on binding to RuvC with unstacked arms; it has a different conformation from HJ DNA in complex with RuvA. In the full resolvosome a probable DNA-RuvA(4)-RuvB(12)-RuvC(2) complex forms which resolves the HJ.</text>
</comment>
<dbReference type="CDD" id="cd16962">
    <property type="entry name" value="RuvC"/>
    <property type="match status" value="1"/>
</dbReference>
<feature type="binding site" evidence="12">
    <location>
        <position position="13"/>
    </location>
    <ligand>
        <name>Mg(2+)</name>
        <dbReference type="ChEBI" id="CHEBI:18420"/>
        <label>1</label>
    </ligand>
</feature>
<dbReference type="InterPro" id="IPR020563">
    <property type="entry name" value="X-over_junc_endoDNase_Mg_BS"/>
</dbReference>
<evidence type="ECO:0000256" key="5">
    <source>
        <dbReference type="ARBA" id="ARBA00022759"/>
    </source>
</evidence>
<protein>
    <recommendedName>
        <fullName evidence="12 13">Crossover junction endodeoxyribonuclease RuvC</fullName>
        <ecNumber evidence="12 13">3.1.21.10</ecNumber>
    </recommendedName>
    <alternativeName>
        <fullName evidence="12">Holliday junction nuclease RuvC</fullName>
    </alternativeName>
    <alternativeName>
        <fullName evidence="12">Holliday junction resolvase RuvC</fullName>
    </alternativeName>
</protein>
<keyword evidence="16" id="KW-1185">Reference proteome</keyword>
<dbReference type="GO" id="GO:0016787">
    <property type="term" value="F:hydrolase activity"/>
    <property type="evidence" value="ECO:0007669"/>
    <property type="project" value="UniProtKB-KW"/>
</dbReference>
<evidence type="ECO:0000313" key="16">
    <source>
        <dbReference type="Proteomes" id="UP000663570"/>
    </source>
</evidence>
<evidence type="ECO:0000256" key="13">
    <source>
        <dbReference type="NCBIfam" id="TIGR00228"/>
    </source>
</evidence>
<feature type="active site" evidence="12">
    <location>
        <position position="73"/>
    </location>
</feature>
<dbReference type="InterPro" id="IPR036397">
    <property type="entry name" value="RNaseH_sf"/>
</dbReference>
<dbReference type="PRINTS" id="PR00696">
    <property type="entry name" value="RSOLVASERUVC"/>
</dbReference>
<dbReference type="Gene3D" id="3.30.420.10">
    <property type="entry name" value="Ribonuclease H-like superfamily/Ribonuclease H"/>
    <property type="match status" value="1"/>
</dbReference>
<comment type="cofactor">
    <cofactor evidence="12">
        <name>Mg(2+)</name>
        <dbReference type="ChEBI" id="CHEBI:18420"/>
    </cofactor>
    <text evidence="12">Binds 2 Mg(2+) ion per subunit.</text>
</comment>
<comment type="similarity">
    <text evidence="1 12">Belongs to the RuvC family.</text>
</comment>
<accession>A0ABX7M3Q4</accession>
<feature type="active site" evidence="12">
    <location>
        <position position="13"/>
    </location>
</feature>
<comment type="function">
    <text evidence="12">The RuvA-RuvB-RuvC complex processes Holliday junction (HJ) DNA during genetic recombination and DNA repair. Endonuclease that resolves HJ intermediates. Cleaves cruciform DNA by making single-stranded nicks across the HJ at symmetrical positions within the homologous arms, yielding a 5'-phosphate and a 3'-hydroxyl group; requires a central core of homology in the junction. The consensus cleavage sequence is 5'-(A/T)TT(C/G)-3'. Cleavage occurs on the 3'-side of the TT dinucleotide at the point of strand exchange. HJ branch migration catalyzed by RuvA-RuvB allows RuvC to scan DNA until it finds its consensus sequence, where it cleaves and resolves the cruciform DNA.</text>
</comment>
<gene>
    <name evidence="12 15" type="primary">ruvC</name>
    <name evidence="15" type="ORF">JY500_18315</name>
</gene>
<keyword evidence="4 12" id="KW-0479">Metal-binding</keyword>
<keyword evidence="10 12" id="KW-0233">DNA recombination</keyword>
<dbReference type="InterPro" id="IPR012337">
    <property type="entry name" value="RNaseH-like_sf"/>
</dbReference>
<name>A0ABX7M3Q4_9RHOO</name>
<feature type="binding site" evidence="12">
    <location>
        <position position="73"/>
    </location>
    <ligand>
        <name>Mg(2+)</name>
        <dbReference type="ChEBI" id="CHEBI:18420"/>
        <label>2</label>
    </ligand>
</feature>
<evidence type="ECO:0000256" key="3">
    <source>
        <dbReference type="ARBA" id="ARBA00022722"/>
    </source>
</evidence>
<dbReference type="EMBL" id="CP071060">
    <property type="protein sequence ID" value="QSI76392.1"/>
    <property type="molecule type" value="Genomic_DNA"/>
</dbReference>
<comment type="subcellular location">
    <subcellularLocation>
        <location evidence="12">Cytoplasm</location>
    </subcellularLocation>
</comment>
<evidence type="ECO:0000256" key="2">
    <source>
        <dbReference type="ARBA" id="ARBA00022490"/>
    </source>
</evidence>
<feature type="active site" evidence="12">
    <location>
        <position position="145"/>
    </location>
</feature>
<sequence>MESIDAIRILGIDPGLQSTGFGVIDKHGSKLSYVASGCIRTNEREPLPQRLGVVFDSIREVIAKYAPHQAAIEEVFLNKNPWSTLLLGQARGAAIAAMTTAGLPVAEYGTMQIKKAVVGQGRATKDQVSHMVVRLLTLGGVPQSDAADALACAICHAHTGHGFGIATPAGGRRRGGRVLPPGAKPLR</sequence>
<keyword evidence="7 12" id="KW-0378">Hydrolase</keyword>
<evidence type="ECO:0000256" key="9">
    <source>
        <dbReference type="ARBA" id="ARBA00023125"/>
    </source>
</evidence>
<evidence type="ECO:0000313" key="15">
    <source>
        <dbReference type="EMBL" id="QSI76392.1"/>
    </source>
</evidence>
<evidence type="ECO:0000256" key="12">
    <source>
        <dbReference type="HAMAP-Rule" id="MF_00034"/>
    </source>
</evidence>
<dbReference type="Proteomes" id="UP000663570">
    <property type="component" value="Chromosome"/>
</dbReference>
<evidence type="ECO:0000256" key="1">
    <source>
        <dbReference type="ARBA" id="ARBA00009518"/>
    </source>
</evidence>
<keyword evidence="11 12" id="KW-0234">DNA repair</keyword>
<dbReference type="HAMAP" id="MF_00034">
    <property type="entry name" value="RuvC"/>
    <property type="match status" value="1"/>
</dbReference>
<keyword evidence="8 12" id="KW-0460">Magnesium</keyword>
<dbReference type="NCBIfam" id="TIGR00228">
    <property type="entry name" value="ruvC"/>
    <property type="match status" value="1"/>
</dbReference>
<dbReference type="PANTHER" id="PTHR30194:SF3">
    <property type="entry name" value="CROSSOVER JUNCTION ENDODEOXYRIBONUCLEASE RUVC"/>
    <property type="match status" value="1"/>
</dbReference>
<feature type="binding site" evidence="12">
    <location>
        <position position="145"/>
    </location>
    <ligand>
        <name>Mg(2+)</name>
        <dbReference type="ChEBI" id="CHEBI:18420"/>
        <label>1</label>
    </ligand>
</feature>
<comment type="catalytic activity">
    <reaction evidence="12">
        <text>Endonucleolytic cleavage at a junction such as a reciprocal single-stranded crossover between two homologous DNA duplexes (Holliday junction).</text>
        <dbReference type="EC" id="3.1.21.10"/>
    </reaction>
</comment>
<dbReference type="PROSITE" id="PS01321">
    <property type="entry name" value="RUVC"/>
    <property type="match status" value="1"/>
</dbReference>
<keyword evidence="6 12" id="KW-0227">DNA damage</keyword>
<dbReference type="PANTHER" id="PTHR30194">
    <property type="entry name" value="CROSSOVER JUNCTION ENDODEOXYRIBONUCLEASE RUVC"/>
    <property type="match status" value="1"/>
</dbReference>
<proteinExistence type="inferred from homology"/>
<dbReference type="SUPFAM" id="SSF53098">
    <property type="entry name" value="Ribonuclease H-like"/>
    <property type="match status" value="1"/>
</dbReference>
<evidence type="ECO:0000256" key="8">
    <source>
        <dbReference type="ARBA" id="ARBA00022842"/>
    </source>
</evidence>
<evidence type="ECO:0000256" key="4">
    <source>
        <dbReference type="ARBA" id="ARBA00022723"/>
    </source>
</evidence>
<dbReference type="RefSeq" id="WP_206254085.1">
    <property type="nucleotide sequence ID" value="NZ_CP071060.1"/>
</dbReference>
<evidence type="ECO:0000256" key="7">
    <source>
        <dbReference type="ARBA" id="ARBA00022801"/>
    </source>
</evidence>
<evidence type="ECO:0000256" key="6">
    <source>
        <dbReference type="ARBA" id="ARBA00022763"/>
    </source>
</evidence>
<keyword evidence="9 12" id="KW-0238">DNA-binding</keyword>
<evidence type="ECO:0000256" key="10">
    <source>
        <dbReference type="ARBA" id="ARBA00023172"/>
    </source>
</evidence>
<evidence type="ECO:0000256" key="11">
    <source>
        <dbReference type="ARBA" id="ARBA00023204"/>
    </source>
</evidence>
<keyword evidence="2 12" id="KW-0963">Cytoplasm</keyword>
<reference evidence="15 16" key="1">
    <citation type="submission" date="2021-02" db="EMBL/GenBank/DDBJ databases">
        <title>Niveibacterium changnyeongensis HC41.</title>
        <authorList>
            <person name="Kang M."/>
        </authorList>
    </citation>
    <scope>NUCLEOTIDE SEQUENCE [LARGE SCALE GENOMIC DNA]</scope>
    <source>
        <strain evidence="15 16">HC41</strain>
    </source>
</reference>
<keyword evidence="5 12" id="KW-0255">Endonuclease</keyword>
<dbReference type="InterPro" id="IPR002176">
    <property type="entry name" value="X-over_junc_endoDNase_RuvC"/>
</dbReference>
<evidence type="ECO:0000256" key="14">
    <source>
        <dbReference type="SAM" id="MobiDB-lite"/>
    </source>
</evidence>
<organism evidence="15 16">
    <name type="scientific">Niveibacterium microcysteis</name>
    <dbReference type="NCBI Taxonomy" id="2811415"/>
    <lineage>
        <taxon>Bacteria</taxon>
        <taxon>Pseudomonadati</taxon>
        <taxon>Pseudomonadota</taxon>
        <taxon>Betaproteobacteria</taxon>
        <taxon>Rhodocyclales</taxon>
        <taxon>Rhodocyclaceae</taxon>
        <taxon>Niveibacterium</taxon>
    </lineage>
</organism>
<keyword evidence="3 12" id="KW-0540">Nuclease</keyword>